<evidence type="ECO:0000256" key="1">
    <source>
        <dbReference type="ARBA" id="ARBA00004409"/>
    </source>
</evidence>
<dbReference type="GO" id="GO:0006888">
    <property type="term" value="P:endoplasmic reticulum to Golgi vesicle-mediated transport"/>
    <property type="evidence" value="ECO:0007669"/>
    <property type="project" value="InterPro"/>
</dbReference>
<keyword evidence="13" id="KW-1185">Reference proteome</keyword>
<keyword evidence="9" id="KW-0931">ER-Golgi transport</keyword>
<dbReference type="GO" id="GO:0006906">
    <property type="term" value="P:vesicle fusion"/>
    <property type="evidence" value="ECO:0007669"/>
    <property type="project" value="TreeGrafter"/>
</dbReference>
<keyword evidence="4 11" id="KW-0812">Transmembrane</keyword>
<keyword evidence="5 9" id="KW-0653">Protein transport</keyword>
<reference evidence="12 13" key="1">
    <citation type="submission" date="2015-04" db="EMBL/GenBank/DDBJ databases">
        <title>Complete genome sequence of Schizopora paradoxa KUC8140, a cosmopolitan wood degrader in East Asia.</title>
        <authorList>
            <consortium name="DOE Joint Genome Institute"/>
            <person name="Min B."/>
            <person name="Park H."/>
            <person name="Jang Y."/>
            <person name="Kim J.-J."/>
            <person name="Kim K.H."/>
            <person name="Pangilinan J."/>
            <person name="Lipzen A."/>
            <person name="Riley R."/>
            <person name="Grigoriev I.V."/>
            <person name="Spatafora J.W."/>
            <person name="Choi I.-G."/>
        </authorList>
    </citation>
    <scope>NUCLEOTIDE SEQUENCE [LARGE SCALE GENOMIC DNA]</scope>
    <source>
        <strain evidence="12 13">KUC8140</strain>
    </source>
</reference>
<evidence type="ECO:0000256" key="2">
    <source>
        <dbReference type="ARBA" id="ARBA00008473"/>
    </source>
</evidence>
<comment type="subunit">
    <text evidence="9">Component of several multiprotein Golgi SNARE complexes.</text>
</comment>
<comment type="function">
    <text evidence="9">Involved in transport from the ER to the Golgi apparatus as well as in intra-Golgi transport. It belongs to a super-family of proteins called t-SNAREs or soluble NSF (N-ethylmaleimide-sensitive factor) attachment protein receptor.</text>
</comment>
<dbReference type="PANTHER" id="PTHR21094">
    <property type="entry name" value="GOS-28 SNARE- RELATED"/>
    <property type="match status" value="1"/>
</dbReference>
<sequence>MATYESLRRQCRTLESLLDSKLTSYSRLVANIGREDDVEASGSSDRWKDLEEELDGLLEKLGDTNEQLSRLLNDPDSPPSQSMTRAVQRHKEVLRDYERDCARAKSNAKITLDRANLLSGVRNDIDAYKSNASDMLLSERQRIDRSHRMVDDTLDQAYETRAEFARQRQSLSGISARMTQVINTMPGINNLLGMIKTRRRRDAVILGLVIGLCFILLFGYMTS</sequence>
<gene>
    <name evidence="12" type="ORF">SCHPADRAFT_863408</name>
</gene>
<evidence type="ECO:0000313" key="12">
    <source>
        <dbReference type="EMBL" id="KLO20622.1"/>
    </source>
</evidence>
<dbReference type="GO" id="GO:0005801">
    <property type="term" value="C:cis-Golgi network"/>
    <property type="evidence" value="ECO:0007669"/>
    <property type="project" value="InterPro"/>
</dbReference>
<keyword evidence="10" id="KW-0175">Coiled coil</keyword>
<evidence type="ECO:0000256" key="4">
    <source>
        <dbReference type="ARBA" id="ARBA00022692"/>
    </source>
</evidence>
<dbReference type="PIRSF" id="PIRSF027109">
    <property type="entry name" value="Golgi_SNARE"/>
    <property type="match status" value="1"/>
</dbReference>
<dbReference type="GO" id="GO:0031201">
    <property type="term" value="C:SNARE complex"/>
    <property type="evidence" value="ECO:0007669"/>
    <property type="project" value="TreeGrafter"/>
</dbReference>
<evidence type="ECO:0000256" key="10">
    <source>
        <dbReference type="SAM" id="Coils"/>
    </source>
</evidence>
<dbReference type="GO" id="GO:0005484">
    <property type="term" value="F:SNAP receptor activity"/>
    <property type="evidence" value="ECO:0007669"/>
    <property type="project" value="TreeGrafter"/>
</dbReference>
<evidence type="ECO:0000256" key="5">
    <source>
        <dbReference type="ARBA" id="ARBA00022927"/>
    </source>
</evidence>
<dbReference type="PANTHER" id="PTHR21094:SF2">
    <property type="entry name" value="GOLGI SNAP RECEPTOR COMPLEX MEMBER 1"/>
    <property type="match status" value="1"/>
</dbReference>
<dbReference type="Proteomes" id="UP000053477">
    <property type="component" value="Unassembled WGS sequence"/>
</dbReference>
<organism evidence="12 13">
    <name type="scientific">Schizopora paradoxa</name>
    <dbReference type="NCBI Taxonomy" id="27342"/>
    <lineage>
        <taxon>Eukaryota</taxon>
        <taxon>Fungi</taxon>
        <taxon>Dikarya</taxon>
        <taxon>Basidiomycota</taxon>
        <taxon>Agaricomycotina</taxon>
        <taxon>Agaricomycetes</taxon>
        <taxon>Hymenochaetales</taxon>
        <taxon>Schizoporaceae</taxon>
        <taxon>Schizopora</taxon>
    </lineage>
</organism>
<evidence type="ECO:0000256" key="6">
    <source>
        <dbReference type="ARBA" id="ARBA00022989"/>
    </source>
</evidence>
<dbReference type="EMBL" id="KQ085882">
    <property type="protein sequence ID" value="KLO20622.1"/>
    <property type="molecule type" value="Genomic_DNA"/>
</dbReference>
<dbReference type="AlphaFoldDB" id="A0A0H2S8Q5"/>
<evidence type="ECO:0000256" key="7">
    <source>
        <dbReference type="ARBA" id="ARBA00023034"/>
    </source>
</evidence>
<accession>A0A0H2S8Q5</accession>
<dbReference type="InParanoid" id="A0A0H2S8Q5"/>
<evidence type="ECO:0000256" key="8">
    <source>
        <dbReference type="ARBA" id="ARBA00023136"/>
    </source>
</evidence>
<evidence type="ECO:0000256" key="9">
    <source>
        <dbReference type="PIRNR" id="PIRNR027109"/>
    </source>
</evidence>
<feature type="coiled-coil region" evidence="10">
    <location>
        <begin position="47"/>
        <end position="107"/>
    </location>
</feature>
<keyword evidence="3 9" id="KW-0813">Transport</keyword>
<dbReference type="GO" id="GO:0048219">
    <property type="term" value="P:inter-Golgi cisterna vesicle-mediated transport"/>
    <property type="evidence" value="ECO:0007669"/>
    <property type="project" value="TreeGrafter"/>
</dbReference>
<comment type="similarity">
    <text evidence="2 9">Belongs to the GOSR1 family.</text>
</comment>
<dbReference type="GO" id="GO:0015031">
    <property type="term" value="P:protein transport"/>
    <property type="evidence" value="ECO:0007669"/>
    <property type="project" value="UniProtKB-KW"/>
</dbReference>
<dbReference type="Pfam" id="PF12352">
    <property type="entry name" value="V-SNARE_C"/>
    <property type="match status" value="1"/>
</dbReference>
<dbReference type="InterPro" id="IPR023601">
    <property type="entry name" value="Golgi_SNAP_su1"/>
</dbReference>
<evidence type="ECO:0000256" key="11">
    <source>
        <dbReference type="SAM" id="Phobius"/>
    </source>
</evidence>
<protein>
    <recommendedName>
        <fullName evidence="9">Golgi SNAP receptor complex member 1</fullName>
    </recommendedName>
</protein>
<dbReference type="FunCoup" id="A0A0H2S8Q5">
    <property type="interactions" value="421"/>
</dbReference>
<keyword evidence="8 9" id="KW-0472">Membrane</keyword>
<keyword evidence="6 11" id="KW-1133">Transmembrane helix</keyword>
<comment type="subcellular location">
    <subcellularLocation>
        <location evidence="1">Golgi apparatus membrane</location>
        <topology evidence="1">Single-pass type IV membrane protein</topology>
    </subcellularLocation>
</comment>
<keyword evidence="7 9" id="KW-0333">Golgi apparatus</keyword>
<evidence type="ECO:0000256" key="3">
    <source>
        <dbReference type="ARBA" id="ARBA00022448"/>
    </source>
</evidence>
<dbReference type="STRING" id="27342.A0A0H2S8Q5"/>
<dbReference type="GO" id="GO:0005797">
    <property type="term" value="C:Golgi medial cisterna"/>
    <property type="evidence" value="ECO:0007669"/>
    <property type="project" value="TreeGrafter"/>
</dbReference>
<proteinExistence type="inferred from homology"/>
<dbReference type="GO" id="GO:0000139">
    <property type="term" value="C:Golgi membrane"/>
    <property type="evidence" value="ECO:0007669"/>
    <property type="project" value="UniProtKB-SubCell"/>
</dbReference>
<evidence type="ECO:0000313" key="13">
    <source>
        <dbReference type="Proteomes" id="UP000053477"/>
    </source>
</evidence>
<dbReference type="OrthoDB" id="422156at2759"/>
<feature type="transmembrane region" description="Helical" evidence="11">
    <location>
        <begin position="203"/>
        <end position="221"/>
    </location>
</feature>
<name>A0A0H2S8Q5_9AGAM</name>